<keyword evidence="2" id="KW-1133">Transmembrane helix</keyword>
<dbReference type="EnsemblPlants" id="AES71417">
    <property type="protein sequence ID" value="AES71417"/>
    <property type="gene ID" value="MTR_3g076720"/>
</dbReference>
<reference evidence="3 5" key="1">
    <citation type="journal article" date="2011" name="Nature">
        <title>The Medicago genome provides insight into the evolution of rhizobial symbioses.</title>
        <authorList>
            <person name="Young N.D."/>
            <person name="Debelle F."/>
            <person name="Oldroyd G.E."/>
            <person name="Geurts R."/>
            <person name="Cannon S.B."/>
            <person name="Udvardi M.K."/>
            <person name="Benedito V.A."/>
            <person name="Mayer K.F."/>
            <person name="Gouzy J."/>
            <person name="Schoof H."/>
            <person name="Van de Peer Y."/>
            <person name="Proost S."/>
            <person name="Cook D.R."/>
            <person name="Meyers B.C."/>
            <person name="Spannagl M."/>
            <person name="Cheung F."/>
            <person name="De Mita S."/>
            <person name="Krishnakumar V."/>
            <person name="Gundlach H."/>
            <person name="Zhou S."/>
            <person name="Mudge J."/>
            <person name="Bharti A.K."/>
            <person name="Murray J.D."/>
            <person name="Naoumkina M.A."/>
            <person name="Rosen B."/>
            <person name="Silverstein K.A."/>
            <person name="Tang H."/>
            <person name="Rombauts S."/>
            <person name="Zhao P.X."/>
            <person name="Zhou P."/>
            <person name="Barbe V."/>
            <person name="Bardou P."/>
            <person name="Bechner M."/>
            <person name="Bellec A."/>
            <person name="Berger A."/>
            <person name="Berges H."/>
            <person name="Bidwell S."/>
            <person name="Bisseling T."/>
            <person name="Choisne N."/>
            <person name="Couloux A."/>
            <person name="Denny R."/>
            <person name="Deshpande S."/>
            <person name="Dai X."/>
            <person name="Doyle J.J."/>
            <person name="Dudez A.M."/>
            <person name="Farmer A.D."/>
            <person name="Fouteau S."/>
            <person name="Franken C."/>
            <person name="Gibelin C."/>
            <person name="Gish J."/>
            <person name="Goldstein S."/>
            <person name="Gonzalez A.J."/>
            <person name="Green P.J."/>
            <person name="Hallab A."/>
            <person name="Hartog M."/>
            <person name="Hua A."/>
            <person name="Humphray S.J."/>
            <person name="Jeong D.H."/>
            <person name="Jing Y."/>
            <person name="Jocker A."/>
            <person name="Kenton S.M."/>
            <person name="Kim D.J."/>
            <person name="Klee K."/>
            <person name="Lai H."/>
            <person name="Lang C."/>
            <person name="Lin S."/>
            <person name="Macmil S.L."/>
            <person name="Magdelenat G."/>
            <person name="Matthews L."/>
            <person name="McCorrison J."/>
            <person name="Monaghan E.L."/>
            <person name="Mun J.H."/>
            <person name="Najar F.Z."/>
            <person name="Nicholson C."/>
            <person name="Noirot C."/>
            <person name="O'Bleness M."/>
            <person name="Paule C.R."/>
            <person name="Poulain J."/>
            <person name="Prion F."/>
            <person name="Qin B."/>
            <person name="Qu C."/>
            <person name="Retzel E.F."/>
            <person name="Riddle C."/>
            <person name="Sallet E."/>
            <person name="Samain S."/>
            <person name="Samson N."/>
            <person name="Sanders I."/>
            <person name="Saurat O."/>
            <person name="Scarpelli C."/>
            <person name="Schiex T."/>
            <person name="Segurens B."/>
            <person name="Severin A.J."/>
            <person name="Sherrier D.J."/>
            <person name="Shi R."/>
            <person name="Sims S."/>
            <person name="Singer S.R."/>
            <person name="Sinharoy S."/>
            <person name="Sterck L."/>
            <person name="Viollet A."/>
            <person name="Wang B.B."/>
            <person name="Wang K."/>
            <person name="Wang M."/>
            <person name="Wang X."/>
            <person name="Warfsmann J."/>
            <person name="Weissenbach J."/>
            <person name="White D.D."/>
            <person name="White J.D."/>
            <person name="Wiley G.B."/>
            <person name="Wincker P."/>
            <person name="Xing Y."/>
            <person name="Yang L."/>
            <person name="Yao Z."/>
            <person name="Ying F."/>
            <person name="Zhai J."/>
            <person name="Zhou L."/>
            <person name="Zuber A."/>
            <person name="Denarie J."/>
            <person name="Dixon R.A."/>
            <person name="May G.D."/>
            <person name="Schwartz D.C."/>
            <person name="Rogers J."/>
            <person name="Quetier F."/>
            <person name="Town C.D."/>
            <person name="Roe B.A."/>
        </authorList>
    </citation>
    <scope>NUCLEOTIDE SEQUENCE [LARGE SCALE GENOMIC DNA]</scope>
    <source>
        <strain evidence="3">A17</strain>
        <strain evidence="4 5">cv. Jemalong A17</strain>
    </source>
</reference>
<dbReference type="EMBL" id="CM001219">
    <property type="protein sequence ID" value="AES71417.1"/>
    <property type="molecule type" value="Genomic_DNA"/>
</dbReference>
<reference evidence="4" key="3">
    <citation type="submission" date="2015-04" db="UniProtKB">
        <authorList>
            <consortium name="EnsemblPlants"/>
        </authorList>
    </citation>
    <scope>IDENTIFICATION</scope>
    <source>
        <strain evidence="4">cv. Jemalong A17</strain>
    </source>
</reference>
<keyword evidence="2" id="KW-0472">Membrane</keyword>
<proteinExistence type="predicted"/>
<dbReference type="InterPro" id="IPR033347">
    <property type="entry name" value="Di19"/>
</dbReference>
<dbReference type="PaxDb" id="3880-AES71417"/>
<feature type="region of interest" description="Disordered" evidence="1">
    <location>
        <begin position="1"/>
        <end position="26"/>
    </location>
</feature>
<dbReference type="HOGENOM" id="CLU_693312_0_0_1"/>
<organism evidence="3 5">
    <name type="scientific">Medicago truncatula</name>
    <name type="common">Barrel medic</name>
    <name type="synonym">Medicago tribuloides</name>
    <dbReference type="NCBI Taxonomy" id="3880"/>
    <lineage>
        <taxon>Eukaryota</taxon>
        <taxon>Viridiplantae</taxon>
        <taxon>Streptophyta</taxon>
        <taxon>Embryophyta</taxon>
        <taxon>Tracheophyta</taxon>
        <taxon>Spermatophyta</taxon>
        <taxon>Magnoliopsida</taxon>
        <taxon>eudicotyledons</taxon>
        <taxon>Gunneridae</taxon>
        <taxon>Pentapetalae</taxon>
        <taxon>rosids</taxon>
        <taxon>fabids</taxon>
        <taxon>Fabales</taxon>
        <taxon>Fabaceae</taxon>
        <taxon>Papilionoideae</taxon>
        <taxon>50 kb inversion clade</taxon>
        <taxon>NPAAA clade</taxon>
        <taxon>Hologalegina</taxon>
        <taxon>IRL clade</taxon>
        <taxon>Trifolieae</taxon>
        <taxon>Medicago</taxon>
    </lineage>
</organism>
<protein>
    <submittedName>
        <fullName evidence="3">Transmembrane protein, putative</fullName>
    </submittedName>
</protein>
<keyword evidence="5" id="KW-1185">Reference proteome</keyword>
<evidence type="ECO:0000313" key="3">
    <source>
        <dbReference type="EMBL" id="AES71417.1"/>
    </source>
</evidence>
<name>G7J492_MEDTR</name>
<sequence>MTIENKNIVSSSSPTTTEELPQSFPASNNLDSIELYLSDINESMFLPSREDYFNGNQVDNDSTSEDGKEGDSISNPIDLHSDSPCAIKCPACTFDIEVSALRHRSEDQTYDLYTMICPLCDESLGEDATRMVQNSRLPSSPKGIWKQRENSNVDWALHDKRDTITNAYVPSFDDFFSDDDTISNASDAAVEKGISSVVRPSWVVGFLRWVPCSSVMVVVLGPHGGDCSLPLVLRVSAQLAVVRRDPPRHHLQTSLGSFGFSQGGAASQRRQLGVLVLEFRFLLFHLLVAFVGVWYLKYRCVDLLVSLPFCSPACRIELIVHDSCGYEVSLWVVDVGGAIVFSGPFGGCGGAMGGFDVWFGGDGVGGFLAWLFVYTGNGRLLLVIGGRLYTIWGLCFLL</sequence>
<evidence type="ECO:0000256" key="1">
    <source>
        <dbReference type="SAM" id="MobiDB-lite"/>
    </source>
</evidence>
<reference evidence="3 5" key="2">
    <citation type="journal article" date="2014" name="BMC Genomics">
        <title>An improved genome release (version Mt4.0) for the model legume Medicago truncatula.</title>
        <authorList>
            <person name="Tang H."/>
            <person name="Krishnakumar V."/>
            <person name="Bidwell S."/>
            <person name="Rosen B."/>
            <person name="Chan A."/>
            <person name="Zhou S."/>
            <person name="Gentzbittel L."/>
            <person name="Childs K.L."/>
            <person name="Yandell M."/>
            <person name="Gundlach H."/>
            <person name="Mayer K.F."/>
            <person name="Schwartz D.C."/>
            <person name="Town C.D."/>
        </authorList>
    </citation>
    <scope>GENOME REANNOTATION</scope>
    <source>
        <strain evidence="4 5">cv. Jemalong A17</strain>
    </source>
</reference>
<dbReference type="Proteomes" id="UP000002051">
    <property type="component" value="Chromosome 3"/>
</dbReference>
<evidence type="ECO:0000313" key="4">
    <source>
        <dbReference type="EnsemblPlants" id="AES71417"/>
    </source>
</evidence>
<accession>G7J492</accession>
<dbReference type="PANTHER" id="PTHR31875:SF24">
    <property type="entry name" value="PROTEIN DEHYDRATION-INDUCED 19 HOMOLOG 5"/>
    <property type="match status" value="1"/>
</dbReference>
<dbReference type="AlphaFoldDB" id="G7J492"/>
<gene>
    <name evidence="3" type="ordered locus">MTR_3g076720</name>
</gene>
<feature type="transmembrane region" description="Helical" evidence="2">
    <location>
        <begin position="272"/>
        <end position="296"/>
    </location>
</feature>
<evidence type="ECO:0000256" key="2">
    <source>
        <dbReference type="SAM" id="Phobius"/>
    </source>
</evidence>
<keyword evidence="2 3" id="KW-0812">Transmembrane</keyword>
<dbReference type="PANTHER" id="PTHR31875">
    <property type="entry name" value="PROTEIN DEHYDRATION-INDUCED 19"/>
    <property type="match status" value="1"/>
</dbReference>
<evidence type="ECO:0000313" key="5">
    <source>
        <dbReference type="Proteomes" id="UP000002051"/>
    </source>
</evidence>
<feature type="region of interest" description="Disordered" evidence="1">
    <location>
        <begin position="51"/>
        <end position="77"/>
    </location>
</feature>